<dbReference type="GO" id="GO:0016829">
    <property type="term" value="F:lyase activity"/>
    <property type="evidence" value="ECO:0007669"/>
    <property type="project" value="UniProtKB-KW"/>
</dbReference>
<dbReference type="KEGG" id="sod:Sant_1555"/>
<dbReference type="InterPro" id="IPR029045">
    <property type="entry name" value="ClpP/crotonase-like_dom_sf"/>
</dbReference>
<evidence type="ECO:0000256" key="3">
    <source>
        <dbReference type="RuleBase" id="RU003707"/>
    </source>
</evidence>
<dbReference type="PROSITE" id="PS00166">
    <property type="entry name" value="ENOYL_COA_HYDRATASE"/>
    <property type="match status" value="1"/>
</dbReference>
<dbReference type="PATRIC" id="fig|1239307.3.peg.1689"/>
<dbReference type="SUPFAM" id="SSF52096">
    <property type="entry name" value="ClpP/crotonase"/>
    <property type="match status" value="1"/>
</dbReference>
<comment type="similarity">
    <text evidence="1 3">Belongs to the enoyl-CoA hydratase/isomerase family.</text>
</comment>
<protein>
    <submittedName>
        <fullName evidence="4">Enoyl-CoA hydratase/isomerase</fullName>
    </submittedName>
</protein>
<dbReference type="GO" id="GO:0016853">
    <property type="term" value="F:isomerase activity"/>
    <property type="evidence" value="ECO:0007669"/>
    <property type="project" value="UniProtKB-KW"/>
</dbReference>
<dbReference type="InterPro" id="IPR018376">
    <property type="entry name" value="Enoyl-CoA_hyd/isom_CS"/>
</dbReference>
<proteinExistence type="inferred from homology"/>
<dbReference type="PANTHER" id="PTHR11941">
    <property type="entry name" value="ENOYL-COA HYDRATASE-RELATED"/>
    <property type="match status" value="1"/>
</dbReference>
<reference evidence="4 5" key="1">
    <citation type="journal article" date="2014" name="Genome Biol. Evol.">
        <title>Genome degeneration and adaptation in a nascent stage of symbiosis.</title>
        <authorList>
            <person name="Oakeson K.F."/>
            <person name="Gil R."/>
            <person name="Clayton A.L."/>
            <person name="Dunn D.M."/>
            <person name="von Niederhausern A.C."/>
            <person name="Hamil C."/>
            <person name="Aoyagi A."/>
            <person name="Duval B."/>
            <person name="Baca A."/>
            <person name="Silva F.J."/>
            <person name="Vallier A."/>
            <person name="Jackson D.G."/>
            <person name="Latorre A."/>
            <person name="Weiss R.B."/>
            <person name="Heddi A."/>
            <person name="Moya A."/>
            <person name="Dale C."/>
        </authorList>
    </citation>
    <scope>NUCLEOTIDE SEQUENCE [LARGE SCALE GENOMIC DNA]</scope>
    <source>
        <strain evidence="4 5">HS1</strain>
    </source>
</reference>
<gene>
    <name evidence="4" type="ORF">Sant_1555</name>
</gene>
<dbReference type="CDD" id="cd06558">
    <property type="entry name" value="crotonase-like"/>
    <property type="match status" value="1"/>
</dbReference>
<dbReference type="InterPro" id="IPR014748">
    <property type="entry name" value="Enoyl-CoA_hydra_C"/>
</dbReference>
<dbReference type="EMBL" id="CP006569">
    <property type="protein sequence ID" value="AHF76613.1"/>
    <property type="molecule type" value="Genomic_DNA"/>
</dbReference>
<evidence type="ECO:0000256" key="1">
    <source>
        <dbReference type="ARBA" id="ARBA00005254"/>
    </source>
</evidence>
<dbReference type="Gene3D" id="1.10.12.10">
    <property type="entry name" value="Lyase 2-enoyl-coa Hydratase, Chain A, domain 2"/>
    <property type="match status" value="1"/>
</dbReference>
<keyword evidence="2" id="KW-0456">Lyase</keyword>
<dbReference type="InterPro" id="IPR001753">
    <property type="entry name" value="Enoyl-CoA_hydra/iso"/>
</dbReference>
<organism evidence="4 5">
    <name type="scientific">Sodalis praecaptivus</name>
    <dbReference type="NCBI Taxonomy" id="1239307"/>
    <lineage>
        <taxon>Bacteria</taxon>
        <taxon>Pseudomonadati</taxon>
        <taxon>Pseudomonadota</taxon>
        <taxon>Gammaproteobacteria</taxon>
        <taxon>Enterobacterales</taxon>
        <taxon>Bruguierivoracaceae</taxon>
        <taxon>Sodalis</taxon>
    </lineage>
</organism>
<evidence type="ECO:0000313" key="4">
    <source>
        <dbReference type="EMBL" id="AHF76613.1"/>
    </source>
</evidence>
<dbReference type="Gene3D" id="3.90.226.10">
    <property type="entry name" value="2-enoyl-CoA Hydratase, Chain A, domain 1"/>
    <property type="match status" value="1"/>
</dbReference>
<keyword evidence="5" id="KW-1185">Reference proteome</keyword>
<name>W0HWT5_9GAMM</name>
<evidence type="ECO:0000256" key="2">
    <source>
        <dbReference type="ARBA" id="ARBA00023239"/>
    </source>
</evidence>
<dbReference type="AlphaFoldDB" id="W0HWT5"/>
<dbReference type="Pfam" id="PF00378">
    <property type="entry name" value="ECH_1"/>
    <property type="match status" value="1"/>
</dbReference>
<accession>W0HWT5</accession>
<dbReference type="RefSeq" id="WP_025421747.1">
    <property type="nucleotide sequence ID" value="NZ_CP006569.1"/>
</dbReference>
<dbReference type="PANTHER" id="PTHR11941:SF54">
    <property type="entry name" value="ENOYL-COA HYDRATASE, MITOCHONDRIAL"/>
    <property type="match status" value="1"/>
</dbReference>
<dbReference type="Proteomes" id="UP000019028">
    <property type="component" value="Chromosome"/>
</dbReference>
<dbReference type="HOGENOM" id="CLU_009834_7_3_6"/>
<keyword evidence="4" id="KW-0413">Isomerase</keyword>
<dbReference type="GO" id="GO:0006635">
    <property type="term" value="P:fatty acid beta-oxidation"/>
    <property type="evidence" value="ECO:0007669"/>
    <property type="project" value="TreeGrafter"/>
</dbReference>
<dbReference type="NCBIfam" id="NF004781">
    <property type="entry name" value="PRK06127.1"/>
    <property type="match status" value="1"/>
</dbReference>
<evidence type="ECO:0000313" key="5">
    <source>
        <dbReference type="Proteomes" id="UP000019028"/>
    </source>
</evidence>
<sequence length="264" mass="28841">MTTENATILASTTGPIGWITFNDPGKHNAISMAMAQAVPDIIRAFEQDTAIRVIVVRGAGEKAFAAGSNISSFDSVRGNAEQNHHYHHINESAYNAVYYCAKPTIAMIHGYCIGGGLDFATSCDIRLCSDSAVFAIPAVRLGLGYGYEGQIRLNRIVGPSRGRDIFFTGRHYSAQEALTMGLVHEIIPAAHLADRVTEYGNRVAQNAPMTLAAIKRVFIELEHDESRRDMAAAQALIDACFKSDDYREGRAAFAQKRQPQFKGE</sequence>
<dbReference type="OrthoDB" id="9807606at2"/>